<dbReference type="PANTHER" id="PTHR33074:SF83">
    <property type="entry name" value="EXPRESSED PROTEIN"/>
    <property type="match status" value="1"/>
</dbReference>
<reference evidence="3" key="2">
    <citation type="submission" date="2018-10" db="UniProtKB">
        <authorList>
            <consortium name="EnsemblPlants"/>
        </authorList>
    </citation>
    <scope>IDENTIFICATION</scope>
</reference>
<organism evidence="3">
    <name type="scientific">Triticum aestivum</name>
    <name type="common">Wheat</name>
    <dbReference type="NCBI Taxonomy" id="4565"/>
    <lineage>
        <taxon>Eukaryota</taxon>
        <taxon>Viridiplantae</taxon>
        <taxon>Streptophyta</taxon>
        <taxon>Embryophyta</taxon>
        <taxon>Tracheophyta</taxon>
        <taxon>Spermatophyta</taxon>
        <taxon>Magnoliopsida</taxon>
        <taxon>Liliopsida</taxon>
        <taxon>Poales</taxon>
        <taxon>Poaceae</taxon>
        <taxon>BOP clade</taxon>
        <taxon>Pooideae</taxon>
        <taxon>Triticodae</taxon>
        <taxon>Triticeae</taxon>
        <taxon>Triticinae</taxon>
        <taxon>Triticum</taxon>
    </lineage>
</organism>
<dbReference type="Pfam" id="PF07762">
    <property type="entry name" value="DUF1618"/>
    <property type="match status" value="1"/>
</dbReference>
<evidence type="ECO:0000259" key="2">
    <source>
        <dbReference type="Pfam" id="PF07762"/>
    </source>
</evidence>
<name>A0A3B6C372_WHEAT</name>
<evidence type="ECO:0000256" key="1">
    <source>
        <dbReference type="SAM" id="MobiDB-lite"/>
    </source>
</evidence>
<proteinExistence type="predicted"/>
<keyword evidence="4" id="KW-1185">Reference proteome</keyword>
<dbReference type="OrthoDB" id="669614at2759"/>
<dbReference type="GeneID" id="123044394"/>
<dbReference type="Proteomes" id="UP000019116">
    <property type="component" value="Chromosome 2B"/>
</dbReference>
<evidence type="ECO:0000313" key="3">
    <source>
        <dbReference type="EnsemblPlants" id="TraesCS2B02G215700.1"/>
    </source>
</evidence>
<dbReference type="Gramene" id="TraesCS2B03G0520100.1">
    <property type="protein sequence ID" value="TraesCS2B03G0520100.1.CDS"/>
    <property type="gene ID" value="TraesCS2B03G0520100"/>
</dbReference>
<feature type="region of interest" description="Disordered" evidence="1">
    <location>
        <begin position="662"/>
        <end position="687"/>
    </location>
</feature>
<protein>
    <recommendedName>
        <fullName evidence="2">DUF1618 domain-containing protein</fullName>
    </recommendedName>
</protein>
<dbReference type="InterPro" id="IPR011676">
    <property type="entry name" value="DUF1618"/>
</dbReference>
<sequence>MGDAANASRRRRLASILLSRKPRLTDSRNETTATAESKDGFTMAVSFWMADPPQLSIFSIHCCRPPHFQDGPYCNFKDLPHVVGVGAAGRFVLIRAVFDRRATSEYFLYKAGESPLLDPILPPYDYRDGDRDDLRGVREFGVLQLGSQYLVAALCLDPLSDDYYLRIYSSERKSWSTRTLPNPCPGVDRIMPDKVITLGEEGLLGWVDLSQGLLMCDLRQDQVRLTFIPLPELLPGNRYKLKGPVPPPTAERSKKLEGESHPNLWWFRDLSWVDGVLKFIEMENLVPESRSDKGDVIYDSDLIMSLERKAVDWHCKQPSFGGAWRAVTWTRTVSSNCWRQTCAVNVADILVVDGSAHSSLLPGLKGEKLTFMDLYSAFPILSPDGDDILYLKSMVEPSNKDGCVAAVDLRNKAVKAVGKYYLPDDFYYHFRYDPEHPFRVCALSRHLDMTPGIEVTACRKITGDASSSSNFPRNTSLNSCEPRSKIQRPLELAQKNKRARNAAGIIMQNDHISKLDDKVLELERELEQKKEQKPQQQCFKKWDAASYPPGHSLWPQNNLPVRQYFSKPPPSFAPLHGRHNYQALWQQPPPSKQQFTYNSEFEPHEAPLPSFNNCSGAGYHWYSQQFSAPNSFDYGAHTGYGNYQHQWEQLPSTLELPIASWQHPPPPLHCDPTPSEGTSSLLPLGDA</sequence>
<feature type="domain" description="DUF1618" evidence="2">
    <location>
        <begin position="206"/>
        <end position="390"/>
    </location>
</feature>
<dbReference type="STRING" id="4565.A0A3B6C372"/>
<reference evidence="3" key="1">
    <citation type="submission" date="2018-08" db="EMBL/GenBank/DDBJ databases">
        <authorList>
            <person name="Rossello M."/>
        </authorList>
    </citation>
    <scope>NUCLEOTIDE SEQUENCE [LARGE SCALE GENOMIC DNA]</scope>
    <source>
        <strain evidence="3">cv. Chinese Spring</strain>
    </source>
</reference>
<dbReference type="EnsemblPlants" id="TraesCS2B02G215700.1">
    <property type="protein sequence ID" value="TraesCS2B02G215700.1"/>
    <property type="gene ID" value="TraesCS2B02G215700"/>
</dbReference>
<dbReference type="PANTHER" id="PTHR33074">
    <property type="entry name" value="EXPRESSED PROTEIN-RELATED"/>
    <property type="match status" value="1"/>
</dbReference>
<gene>
    <name evidence="3" type="primary">LOC123044394</name>
</gene>
<evidence type="ECO:0000313" key="4">
    <source>
        <dbReference type="Proteomes" id="UP000019116"/>
    </source>
</evidence>
<dbReference type="RefSeq" id="XP_044323061.1">
    <property type="nucleotide sequence ID" value="XM_044467126.1"/>
</dbReference>
<dbReference type="AlphaFoldDB" id="A0A3B6C372"/>
<dbReference type="Gramene" id="TraesCS2B02G215700.1">
    <property type="protein sequence ID" value="TraesCS2B02G215700.1"/>
    <property type="gene ID" value="TraesCS2B02G215700"/>
</dbReference>
<accession>A0A3B6C372</accession>
<dbReference type="PaxDb" id="4565-Traes_2BS_B04945FFC.2"/>